<dbReference type="Proteomes" id="UP001220209">
    <property type="component" value="Chromosome 2"/>
</dbReference>
<organism evidence="5 6">
    <name type="scientific">Burkholderia contaminans</name>
    <dbReference type="NCBI Taxonomy" id="488447"/>
    <lineage>
        <taxon>Bacteria</taxon>
        <taxon>Pseudomonadati</taxon>
        <taxon>Pseudomonadota</taxon>
        <taxon>Betaproteobacteria</taxon>
        <taxon>Burkholderiales</taxon>
        <taxon>Burkholderiaceae</taxon>
        <taxon>Burkholderia</taxon>
        <taxon>Burkholderia cepacia complex</taxon>
    </lineage>
</organism>
<protein>
    <submittedName>
        <fullName evidence="5">Type 1 glutamine amidotransferase domain-containing protein</fullName>
    </submittedName>
</protein>
<dbReference type="SUPFAM" id="SSF52317">
    <property type="entry name" value="Class I glutamine amidotransferase-like"/>
    <property type="match status" value="1"/>
</dbReference>
<accession>A0ABD7YAK1</accession>
<keyword evidence="5" id="KW-0315">Glutamine amidotransferase</keyword>
<dbReference type="InterPro" id="IPR029062">
    <property type="entry name" value="Class_I_gatase-like"/>
</dbReference>
<dbReference type="AlphaFoldDB" id="A0ABD7YAK1"/>
<gene>
    <name evidence="5" type="ORF">LXE91_24020</name>
</gene>
<feature type="domain" description="DJ-1/PfpI" evidence="4">
    <location>
        <begin position="74"/>
        <end position="197"/>
    </location>
</feature>
<dbReference type="CDD" id="cd03141">
    <property type="entry name" value="GATase1_Hsp31_like"/>
    <property type="match status" value="1"/>
</dbReference>
<dbReference type="Pfam" id="PF01965">
    <property type="entry name" value="DJ-1_PfpI"/>
    <property type="match status" value="1"/>
</dbReference>
<name>A0ABD7YAK1_9BURK</name>
<evidence type="ECO:0000313" key="5">
    <source>
        <dbReference type="EMBL" id="WFN21731.1"/>
    </source>
</evidence>
<evidence type="ECO:0000256" key="3">
    <source>
        <dbReference type="ARBA" id="ARBA00038493"/>
    </source>
</evidence>
<comment type="similarity">
    <text evidence="3">Belongs to the peptidase C56 family. HSP31-like subfamily.</text>
</comment>
<keyword evidence="1" id="KW-0346">Stress response</keyword>
<dbReference type="Gene3D" id="3.40.50.880">
    <property type="match status" value="1"/>
</dbReference>
<dbReference type="RefSeq" id="WP_223274447.1">
    <property type="nucleotide sequence ID" value="NZ_AP018357.1"/>
</dbReference>
<evidence type="ECO:0000259" key="4">
    <source>
        <dbReference type="Pfam" id="PF01965"/>
    </source>
</evidence>
<reference evidence="5 6" key="1">
    <citation type="submission" date="2021-12" db="EMBL/GenBank/DDBJ databases">
        <title>Genomic and phenotypic characterization of three Burkholderia contaminans isolates recovered from different sources.</title>
        <authorList>
            <person name="Lopez De Volder A."/>
            <person name="Fan Y."/>
            <person name="Nunvar J."/>
            <person name="Herrera T."/>
            <person name="Timp W."/>
            <person name="Degrossi J."/>
        </authorList>
    </citation>
    <scope>NUCLEOTIDE SEQUENCE [LARGE SCALE GENOMIC DNA]</scope>
    <source>
        <strain evidence="5 6">LMG 23361</strain>
    </source>
</reference>
<dbReference type="GO" id="GO:0016829">
    <property type="term" value="F:lyase activity"/>
    <property type="evidence" value="ECO:0007669"/>
    <property type="project" value="UniProtKB-KW"/>
</dbReference>
<dbReference type="GeneID" id="93188473"/>
<dbReference type="InterPro" id="IPR050325">
    <property type="entry name" value="Prot/Nucl_acid_deglycase"/>
</dbReference>
<dbReference type="InterPro" id="IPR002818">
    <property type="entry name" value="DJ-1/PfpI"/>
</dbReference>
<dbReference type="PANTHER" id="PTHR48094">
    <property type="entry name" value="PROTEIN/NUCLEIC ACID DEGLYCASE DJ-1-RELATED"/>
    <property type="match status" value="1"/>
</dbReference>
<sequence>MPGPALEPAHLFLRKGLMMNILKIGAAVLATATAFALPVGASAQSRGKVLVVMSSAHALDLRDGKKYSTGYYLNEFVVPYRKLVEAGYEPVIANPNGDMPMMDANSNDKLFFGGDDAARADALKYAQGIAQLKHPKTLASVVAEGTGGYVGLFIPGGHAPMVDLLKDRNLGKILVSFHDSGRPTGIICHGPIVLLSTVRDPNAFVASMAANDGNANSLAAGWPYAGYRMTVFSTGEEQQLEGPHGLGGNVQFYPVNALAEAGAHVDTVANWHSNVVVDRELITGQQPMSAPEFGDVLVAKLKARTN</sequence>
<keyword evidence="2" id="KW-0456">Lyase</keyword>
<evidence type="ECO:0000313" key="6">
    <source>
        <dbReference type="Proteomes" id="UP001220209"/>
    </source>
</evidence>
<evidence type="ECO:0000256" key="1">
    <source>
        <dbReference type="ARBA" id="ARBA00023016"/>
    </source>
</evidence>
<proteinExistence type="inferred from homology"/>
<dbReference type="PANTHER" id="PTHR48094:SF11">
    <property type="entry name" value="GLUTATHIONE-INDEPENDENT GLYOXALASE HSP31-RELATED"/>
    <property type="match status" value="1"/>
</dbReference>
<dbReference type="EMBL" id="CP090641">
    <property type="protein sequence ID" value="WFN21731.1"/>
    <property type="molecule type" value="Genomic_DNA"/>
</dbReference>
<evidence type="ECO:0000256" key="2">
    <source>
        <dbReference type="ARBA" id="ARBA00023239"/>
    </source>
</evidence>